<accession>A0ABV6I8R9</accession>
<comment type="caution">
    <text evidence="1">The sequence shown here is derived from an EMBL/GenBank/DDBJ whole genome shotgun (WGS) entry which is preliminary data.</text>
</comment>
<dbReference type="RefSeq" id="WP_390209233.1">
    <property type="nucleotide sequence ID" value="NZ_JBHLXJ010000002.1"/>
</dbReference>
<dbReference type="EMBL" id="JBHLXJ010000002">
    <property type="protein sequence ID" value="MFC0348211.1"/>
    <property type="molecule type" value="Genomic_DNA"/>
</dbReference>
<organism evidence="1 2">
    <name type="scientific">Undibacterium danionis</name>
    <dbReference type="NCBI Taxonomy" id="1812100"/>
    <lineage>
        <taxon>Bacteria</taxon>
        <taxon>Pseudomonadati</taxon>
        <taxon>Pseudomonadota</taxon>
        <taxon>Betaproteobacteria</taxon>
        <taxon>Burkholderiales</taxon>
        <taxon>Oxalobacteraceae</taxon>
        <taxon>Undibacterium</taxon>
    </lineage>
</organism>
<sequence>MSKPKRIEDITVLDLKSHRWCYLNDDEGGYDAFEYVVPDSHEQFDENVLELELAVFKFNGDREYFGMYDGSKSYSIYLDNEWFSFWHGVRKPTESEIAHFKDTLLASNLAFPVSARAYWSGQTELFRGIRYYDERGIEIELEI</sequence>
<gene>
    <name evidence="1" type="ORF">ACFFJH_00165</name>
</gene>
<reference evidence="1 2" key="1">
    <citation type="submission" date="2024-09" db="EMBL/GenBank/DDBJ databases">
        <authorList>
            <person name="Sun Q."/>
            <person name="Mori K."/>
        </authorList>
    </citation>
    <scope>NUCLEOTIDE SEQUENCE [LARGE SCALE GENOMIC DNA]</scope>
    <source>
        <strain evidence="1 2">CCM 8677</strain>
    </source>
</reference>
<keyword evidence="2" id="KW-1185">Reference proteome</keyword>
<dbReference type="Proteomes" id="UP001589844">
    <property type="component" value="Unassembled WGS sequence"/>
</dbReference>
<name>A0ABV6I8R9_9BURK</name>
<proteinExistence type="predicted"/>
<evidence type="ECO:0000313" key="2">
    <source>
        <dbReference type="Proteomes" id="UP001589844"/>
    </source>
</evidence>
<evidence type="ECO:0000313" key="1">
    <source>
        <dbReference type="EMBL" id="MFC0348211.1"/>
    </source>
</evidence>
<protein>
    <submittedName>
        <fullName evidence="1">Uncharacterized protein</fullName>
    </submittedName>
</protein>